<organism evidence="1 2">
    <name type="scientific">Rhizocola hellebori</name>
    <dbReference type="NCBI Taxonomy" id="1392758"/>
    <lineage>
        <taxon>Bacteria</taxon>
        <taxon>Bacillati</taxon>
        <taxon>Actinomycetota</taxon>
        <taxon>Actinomycetes</taxon>
        <taxon>Micromonosporales</taxon>
        <taxon>Micromonosporaceae</taxon>
        <taxon>Rhizocola</taxon>
    </lineage>
</organism>
<dbReference type="Proteomes" id="UP000612899">
    <property type="component" value="Unassembled WGS sequence"/>
</dbReference>
<sequence length="92" mass="9129">MLAISFFSSTIAMASGAGCGVYDLAALAIDDPGAAGSILWHGIADPITNDWSNGNYGSASGRAGTEALMAVIGPKGLNRLGVVGKATSVWGS</sequence>
<dbReference type="AlphaFoldDB" id="A0A8J3VMZ8"/>
<gene>
    <name evidence="1" type="ORF">Rhe02_97050</name>
</gene>
<dbReference type="RefSeq" id="WP_203915363.1">
    <property type="nucleotide sequence ID" value="NZ_BONY01000150.1"/>
</dbReference>
<dbReference type="EMBL" id="BONY01000150">
    <property type="protein sequence ID" value="GIH11638.1"/>
    <property type="molecule type" value="Genomic_DNA"/>
</dbReference>
<evidence type="ECO:0000313" key="1">
    <source>
        <dbReference type="EMBL" id="GIH11638.1"/>
    </source>
</evidence>
<reference evidence="1" key="1">
    <citation type="submission" date="2021-01" db="EMBL/GenBank/DDBJ databases">
        <title>Whole genome shotgun sequence of Rhizocola hellebori NBRC 109834.</title>
        <authorList>
            <person name="Komaki H."/>
            <person name="Tamura T."/>
        </authorList>
    </citation>
    <scope>NUCLEOTIDE SEQUENCE</scope>
    <source>
        <strain evidence="1">NBRC 109834</strain>
    </source>
</reference>
<name>A0A8J3VMZ8_9ACTN</name>
<evidence type="ECO:0000313" key="2">
    <source>
        <dbReference type="Proteomes" id="UP000612899"/>
    </source>
</evidence>
<protein>
    <submittedName>
        <fullName evidence="1">Uncharacterized protein</fullName>
    </submittedName>
</protein>
<keyword evidence="2" id="KW-1185">Reference proteome</keyword>
<comment type="caution">
    <text evidence="1">The sequence shown here is derived from an EMBL/GenBank/DDBJ whole genome shotgun (WGS) entry which is preliminary data.</text>
</comment>
<accession>A0A8J3VMZ8</accession>
<proteinExistence type="predicted"/>